<evidence type="ECO:0000256" key="4">
    <source>
        <dbReference type="ARBA" id="ARBA00024207"/>
    </source>
</evidence>
<dbReference type="InterPro" id="IPR052379">
    <property type="entry name" value="Type_VII_TA_RNase"/>
</dbReference>
<dbReference type="Gene3D" id="1.20.120.580">
    <property type="entry name" value="bsu32300-like"/>
    <property type="match status" value="1"/>
</dbReference>
<dbReference type="SUPFAM" id="SSF81593">
    <property type="entry name" value="Nucleotidyltransferase substrate binding subunit/domain"/>
    <property type="match status" value="1"/>
</dbReference>
<evidence type="ECO:0000313" key="6">
    <source>
        <dbReference type="Proteomes" id="UP000722750"/>
    </source>
</evidence>
<reference evidence="5" key="1">
    <citation type="journal article" date="2021" name="ISME J.">
        <title>Fine-scale metabolic discontinuity in a stratified prokaryote microbiome of a Red Sea deep halocline.</title>
        <authorList>
            <person name="Michoud G."/>
            <person name="Ngugi D.K."/>
            <person name="Barozzi A."/>
            <person name="Merlino G."/>
            <person name="Calleja M.L."/>
            <person name="Delgado-Huertas A."/>
            <person name="Moran X.A.G."/>
            <person name="Daffonchio D."/>
        </authorList>
    </citation>
    <scope>NUCLEOTIDE SEQUENCE</scope>
    <source>
        <strain evidence="5">SuakinDeep_MAG55_1</strain>
    </source>
</reference>
<accession>A0A941VZX8</accession>
<keyword evidence="2" id="KW-0540">Nuclease</keyword>
<dbReference type="NCBIfam" id="NF047751">
    <property type="entry name" value="HepT_toxin"/>
    <property type="match status" value="1"/>
</dbReference>
<evidence type="ECO:0000256" key="1">
    <source>
        <dbReference type="ARBA" id="ARBA00022649"/>
    </source>
</evidence>
<dbReference type="Proteomes" id="UP000722750">
    <property type="component" value="Unassembled WGS sequence"/>
</dbReference>
<dbReference type="GO" id="GO:0004540">
    <property type="term" value="F:RNA nuclease activity"/>
    <property type="evidence" value="ECO:0007669"/>
    <property type="project" value="InterPro"/>
</dbReference>
<protein>
    <recommendedName>
        <fullName evidence="7">DUF86 domain-containing protein</fullName>
    </recommendedName>
</protein>
<evidence type="ECO:0000256" key="3">
    <source>
        <dbReference type="ARBA" id="ARBA00022801"/>
    </source>
</evidence>
<evidence type="ECO:0000256" key="2">
    <source>
        <dbReference type="ARBA" id="ARBA00022722"/>
    </source>
</evidence>
<keyword evidence="3" id="KW-0378">Hydrolase</keyword>
<dbReference type="InterPro" id="IPR008201">
    <property type="entry name" value="HepT-like"/>
</dbReference>
<sequence>MPKFNIDRIRQISGEINVALSKLRKISELKEDEFIKAQEKIDSAKYNLIVVIEGAIDICNHIVAKAGGRSPCDYADCFSILGELEIFSEEFVERFRKMAKFRNLLVHLYWKVDNRKVYKVIKEDIGDIEEYLEGIGIFVGKKYDQ</sequence>
<gene>
    <name evidence="5" type="ORF">MAG551_00244</name>
</gene>
<dbReference type="EMBL" id="JAANXD010000015">
    <property type="protein sequence ID" value="MBS1257208.1"/>
    <property type="molecule type" value="Genomic_DNA"/>
</dbReference>
<keyword evidence="1" id="KW-1277">Toxin-antitoxin system</keyword>
<comment type="caution">
    <text evidence="5">The sequence shown here is derived from an EMBL/GenBank/DDBJ whole genome shotgun (WGS) entry which is preliminary data.</text>
</comment>
<dbReference type="PANTHER" id="PTHR33397">
    <property type="entry name" value="UPF0331 PROTEIN YUTE"/>
    <property type="match status" value="1"/>
</dbReference>
<dbReference type="PANTHER" id="PTHR33397:SF5">
    <property type="entry name" value="RNASE YUTE-RELATED"/>
    <property type="match status" value="1"/>
</dbReference>
<evidence type="ECO:0000313" key="5">
    <source>
        <dbReference type="EMBL" id="MBS1257208.1"/>
    </source>
</evidence>
<dbReference type="GO" id="GO:0110001">
    <property type="term" value="C:toxin-antitoxin complex"/>
    <property type="evidence" value="ECO:0007669"/>
    <property type="project" value="InterPro"/>
</dbReference>
<dbReference type="InterPro" id="IPR037038">
    <property type="entry name" value="HepT-like_sf"/>
</dbReference>
<organism evidence="5 6">
    <name type="scientific">Candidatus Scalindua arabica</name>
    <dbReference type="NCBI Taxonomy" id="1127984"/>
    <lineage>
        <taxon>Bacteria</taxon>
        <taxon>Pseudomonadati</taxon>
        <taxon>Planctomycetota</taxon>
        <taxon>Candidatus Brocadiia</taxon>
        <taxon>Candidatus Brocadiales</taxon>
        <taxon>Candidatus Scalinduaceae</taxon>
        <taxon>Candidatus Scalindua</taxon>
    </lineage>
</organism>
<dbReference type="AlphaFoldDB" id="A0A941VZX8"/>
<dbReference type="GO" id="GO:0016787">
    <property type="term" value="F:hydrolase activity"/>
    <property type="evidence" value="ECO:0007669"/>
    <property type="project" value="UniProtKB-KW"/>
</dbReference>
<proteinExistence type="inferred from homology"/>
<comment type="similarity">
    <text evidence="4">Belongs to the HepT RNase toxin family.</text>
</comment>
<dbReference type="Pfam" id="PF01934">
    <property type="entry name" value="HepT-like"/>
    <property type="match status" value="1"/>
</dbReference>
<evidence type="ECO:0008006" key="7">
    <source>
        <dbReference type="Google" id="ProtNLM"/>
    </source>
</evidence>
<name>A0A941VZX8_9BACT</name>